<evidence type="ECO:0000313" key="6">
    <source>
        <dbReference type="EMBL" id="REJ07578.1"/>
    </source>
</evidence>
<name>A0A371NXW1_9MICO</name>
<evidence type="ECO:0000259" key="5">
    <source>
        <dbReference type="Pfam" id="PF13439"/>
    </source>
</evidence>
<dbReference type="OrthoDB" id="3171021at2"/>
<feature type="domain" description="Glycosyltransferase subfamily 4-like N-terminal" evidence="5">
    <location>
        <begin position="31"/>
        <end position="168"/>
    </location>
</feature>
<evidence type="ECO:0000313" key="7">
    <source>
        <dbReference type="Proteomes" id="UP000262172"/>
    </source>
</evidence>
<comment type="caution">
    <text evidence="6">The sequence shown here is derived from an EMBL/GenBank/DDBJ whole genome shotgun (WGS) entry which is preliminary data.</text>
</comment>
<dbReference type="RefSeq" id="WP_116240823.1">
    <property type="nucleotide sequence ID" value="NZ_QUAB01000015.1"/>
</dbReference>
<dbReference type="InterPro" id="IPR001173">
    <property type="entry name" value="Glyco_trans_2-like"/>
</dbReference>
<proteinExistence type="predicted"/>
<dbReference type="PANTHER" id="PTHR12526">
    <property type="entry name" value="GLYCOSYLTRANSFERASE"/>
    <property type="match status" value="1"/>
</dbReference>
<evidence type="ECO:0000256" key="2">
    <source>
        <dbReference type="ARBA" id="ARBA00022679"/>
    </source>
</evidence>
<keyword evidence="1" id="KW-0328">Glycosyltransferase</keyword>
<protein>
    <submittedName>
        <fullName evidence="6">Glycosyltransferase</fullName>
    </submittedName>
</protein>
<feature type="domain" description="Glycosyl transferase family 1" evidence="3">
    <location>
        <begin position="179"/>
        <end position="324"/>
    </location>
</feature>
<dbReference type="SUPFAM" id="SSF53448">
    <property type="entry name" value="Nucleotide-diphospho-sugar transferases"/>
    <property type="match status" value="1"/>
</dbReference>
<keyword evidence="7" id="KW-1185">Reference proteome</keyword>
<feature type="domain" description="Glycosyltransferase 2-like" evidence="4">
    <location>
        <begin position="367"/>
        <end position="496"/>
    </location>
</feature>
<organism evidence="6 7">
    <name type="scientific">Microbacterium bovistercoris</name>
    <dbReference type="NCBI Taxonomy" id="2293570"/>
    <lineage>
        <taxon>Bacteria</taxon>
        <taxon>Bacillati</taxon>
        <taxon>Actinomycetota</taxon>
        <taxon>Actinomycetes</taxon>
        <taxon>Micrococcales</taxon>
        <taxon>Microbacteriaceae</taxon>
        <taxon>Microbacterium</taxon>
    </lineage>
</organism>
<dbReference type="InterPro" id="IPR028098">
    <property type="entry name" value="Glyco_trans_4-like_N"/>
</dbReference>
<dbReference type="Pfam" id="PF00535">
    <property type="entry name" value="Glycos_transf_2"/>
    <property type="match status" value="1"/>
</dbReference>
<dbReference type="EMBL" id="QUAB01000015">
    <property type="protein sequence ID" value="REJ07578.1"/>
    <property type="molecule type" value="Genomic_DNA"/>
</dbReference>
<keyword evidence="2 6" id="KW-0808">Transferase</keyword>
<evidence type="ECO:0000259" key="4">
    <source>
        <dbReference type="Pfam" id="PF00535"/>
    </source>
</evidence>
<dbReference type="CDD" id="cd03801">
    <property type="entry name" value="GT4_PimA-like"/>
    <property type="match status" value="1"/>
</dbReference>
<dbReference type="SUPFAM" id="SSF53756">
    <property type="entry name" value="UDP-Glycosyltransferase/glycogen phosphorylase"/>
    <property type="match status" value="1"/>
</dbReference>
<dbReference type="InterPro" id="IPR029044">
    <property type="entry name" value="Nucleotide-diphossugar_trans"/>
</dbReference>
<evidence type="ECO:0000256" key="1">
    <source>
        <dbReference type="ARBA" id="ARBA00022676"/>
    </source>
</evidence>
<dbReference type="InterPro" id="IPR001296">
    <property type="entry name" value="Glyco_trans_1"/>
</dbReference>
<dbReference type="Gene3D" id="3.90.550.10">
    <property type="entry name" value="Spore Coat Polysaccharide Biosynthesis Protein SpsA, Chain A"/>
    <property type="match status" value="1"/>
</dbReference>
<dbReference type="AlphaFoldDB" id="A0A371NXW1"/>
<accession>A0A371NXW1</accession>
<dbReference type="GO" id="GO:0016757">
    <property type="term" value="F:glycosyltransferase activity"/>
    <property type="evidence" value="ECO:0007669"/>
    <property type="project" value="UniProtKB-KW"/>
</dbReference>
<dbReference type="CDD" id="cd00761">
    <property type="entry name" value="Glyco_tranf_GTA_type"/>
    <property type="match status" value="1"/>
</dbReference>
<dbReference type="Pfam" id="PF13439">
    <property type="entry name" value="Glyco_transf_4"/>
    <property type="match status" value="1"/>
</dbReference>
<dbReference type="PANTHER" id="PTHR12526:SF510">
    <property type="entry name" value="D-INOSITOL 3-PHOSPHATE GLYCOSYLTRANSFERASE"/>
    <property type="match status" value="1"/>
</dbReference>
<dbReference type="Pfam" id="PF00534">
    <property type="entry name" value="Glycos_transf_1"/>
    <property type="match status" value="1"/>
</dbReference>
<gene>
    <name evidence="6" type="ORF">DY023_02755</name>
</gene>
<dbReference type="Gene3D" id="3.40.50.2000">
    <property type="entry name" value="Glycogen Phosphorylase B"/>
    <property type="match status" value="2"/>
</dbReference>
<sequence>MKVLVVTTWLPTKEQPDAGSFIVRDIELLCRDHDVEVLHLTPGGETLPLPGDRTALLTVPMSPANPISVRRAARAIAERSREADLVHSMAPSTLLPFLFVNPGRPWVHTEHWSALLAPSTVGIAARAAIPLTMRLIRRPDLVIAVGQRLAEAIKRSRVGPTVVIPNSVERPAKLHERPRGTPTILASVGGLVPRKGPDVAIRALALLRDRGEDVRLVWAGDGPMRDELAALAVQLEVEDRVQFLGRIAPEAVGDVLAEADAFLLPTTMETFGVAIAEALVAGRPVVVGADGEQAAFVAEPDGVLVQLQTPEAYADAVQRVLGLNAGRSAVEIAAATTARFDEDTRRTAYAAAYERVAADSSGPDVDVVIAVHDSGRRIDRAVQSALTSKSVARVIVVCHGVEPGAIREAAAVDDARAEYIDFRDGIRSPAGPFNRGLESATGRFLAVMGSDDELAPGAIDAWRRTAMRDRADAVIAPVRHARGLRVPTPPTLRHRRLQGAKDRLAYRTAPLGIFNRERFGDLRFTPGLATGEDLAFSIRIWFSGAVISRHVAGDEYIIHDGDGRVTFSTRPLADELRAVELLIDDPGMLALPARDRTAIAVKLWRVTVFGAAHQRIEEWGPSDREWLVGLVAALREFAPEAIDLLSRADRDLVEALASLVATDRMVDELSRRRRRFATPSALMTRKMTVMFARDAPLRFIVASLLARYR</sequence>
<reference evidence="6 7" key="1">
    <citation type="submission" date="2018-08" db="EMBL/GenBank/DDBJ databases">
        <title>Isolation, diversity and antifungal activity of Actinobacteria from cow dung.</title>
        <authorList>
            <person name="Ling L."/>
        </authorList>
    </citation>
    <scope>NUCLEOTIDE SEQUENCE [LARGE SCALE GENOMIC DNA]</scope>
    <source>
        <strain evidence="6 7">NEAU-LLE</strain>
    </source>
</reference>
<evidence type="ECO:0000259" key="3">
    <source>
        <dbReference type="Pfam" id="PF00534"/>
    </source>
</evidence>
<dbReference type="Proteomes" id="UP000262172">
    <property type="component" value="Unassembled WGS sequence"/>
</dbReference>